<dbReference type="Proteomes" id="UP000042527">
    <property type="component" value="Unassembled WGS sequence"/>
</dbReference>
<reference evidence="3" key="1">
    <citation type="submission" date="2015-01" db="EMBL/GenBank/DDBJ databases">
        <authorList>
            <person name="Manzoor Shahid"/>
            <person name="Zubair Saima"/>
        </authorList>
    </citation>
    <scope>NUCLEOTIDE SEQUENCE [LARGE SCALE GENOMIC DNA]</scope>
    <source>
        <strain evidence="3">V1</strain>
    </source>
</reference>
<keyword evidence="3" id="KW-1185">Reference proteome</keyword>
<name>A0A0B7GTW7_TREPH</name>
<dbReference type="AlphaFoldDB" id="A0A0B7GTW7"/>
<organism evidence="2 3">
    <name type="scientific">Treponema phagedenis</name>
    <dbReference type="NCBI Taxonomy" id="162"/>
    <lineage>
        <taxon>Bacteria</taxon>
        <taxon>Pseudomonadati</taxon>
        <taxon>Spirochaetota</taxon>
        <taxon>Spirochaetia</taxon>
        <taxon>Spirochaetales</taxon>
        <taxon>Treponemataceae</taxon>
        <taxon>Treponema</taxon>
    </lineage>
</organism>
<dbReference type="EMBL" id="CDNC01000005">
    <property type="protein sequence ID" value="CEM60967.1"/>
    <property type="molecule type" value="Genomic_DNA"/>
</dbReference>
<evidence type="ECO:0000313" key="2">
    <source>
        <dbReference type="EMBL" id="CEM60967.1"/>
    </source>
</evidence>
<protein>
    <submittedName>
        <fullName evidence="2">GTP-binding domain protein</fullName>
    </submittedName>
</protein>
<evidence type="ECO:0000313" key="3">
    <source>
        <dbReference type="Proteomes" id="UP000042527"/>
    </source>
</evidence>
<accession>A0A0B7GTW7</accession>
<dbReference type="RefSeq" id="WP_044634375.1">
    <property type="nucleotide sequence ID" value="NZ_CDNC01000005.1"/>
</dbReference>
<keyword evidence="1" id="KW-0175">Coiled coil</keyword>
<gene>
    <name evidence="2" type="ORF">TPHV1_130005</name>
</gene>
<sequence length="212" mass="23783">MQSVVTSKINDVMLTTSTRFSAEFADELSHVDAVFSNYDIPEFIEALQTSARNLFDLTGSSISNFLASQKQNAKTKHGRDRATTAATVFGITTEILAPWMELIIIALPTIIDAVFGKMQEIKQEQKIRSNIIAQIPPIKRELSKNIVSLLKESSSKMIESISEKYDAELAKKKEEIEQAQRELEINTEVTSKIKMLENCSVRIDTALERIIS</sequence>
<evidence type="ECO:0000256" key="1">
    <source>
        <dbReference type="SAM" id="Coils"/>
    </source>
</evidence>
<feature type="coiled-coil region" evidence="1">
    <location>
        <begin position="162"/>
        <end position="189"/>
    </location>
</feature>
<proteinExistence type="predicted"/>